<evidence type="ECO:0000256" key="3">
    <source>
        <dbReference type="ARBA" id="ARBA00022448"/>
    </source>
</evidence>
<keyword evidence="10 12" id="KW-0739">Sodium transport</keyword>
<protein>
    <submittedName>
        <fullName evidence="14">Sodium channel protein Nach</fullName>
    </submittedName>
</protein>
<keyword evidence="11 12" id="KW-0407">Ion channel</keyword>
<dbReference type="EMBL" id="GBHO01012791">
    <property type="protein sequence ID" value="JAG30813.1"/>
    <property type="molecule type" value="Transcribed_RNA"/>
</dbReference>
<organism evidence="14">
    <name type="scientific">Lygus hesperus</name>
    <name type="common">Western plant bug</name>
    <dbReference type="NCBI Taxonomy" id="30085"/>
    <lineage>
        <taxon>Eukaryota</taxon>
        <taxon>Metazoa</taxon>
        <taxon>Ecdysozoa</taxon>
        <taxon>Arthropoda</taxon>
        <taxon>Hexapoda</taxon>
        <taxon>Insecta</taxon>
        <taxon>Pterygota</taxon>
        <taxon>Neoptera</taxon>
        <taxon>Paraneoptera</taxon>
        <taxon>Hemiptera</taxon>
        <taxon>Heteroptera</taxon>
        <taxon>Panheteroptera</taxon>
        <taxon>Cimicomorpha</taxon>
        <taxon>Miridae</taxon>
        <taxon>Mirini</taxon>
        <taxon>Lygus</taxon>
    </lineage>
</organism>
<evidence type="ECO:0000256" key="13">
    <source>
        <dbReference type="SAM" id="Phobius"/>
    </source>
</evidence>
<keyword evidence="5 12" id="KW-0812">Transmembrane</keyword>
<evidence type="ECO:0000256" key="9">
    <source>
        <dbReference type="ARBA" id="ARBA00023136"/>
    </source>
</evidence>
<evidence type="ECO:0000256" key="11">
    <source>
        <dbReference type="ARBA" id="ARBA00023303"/>
    </source>
</evidence>
<keyword evidence="7" id="KW-0915">Sodium</keyword>
<keyword evidence="3 12" id="KW-0813">Transport</keyword>
<evidence type="ECO:0000256" key="10">
    <source>
        <dbReference type="ARBA" id="ARBA00023201"/>
    </source>
</evidence>
<dbReference type="PANTHER" id="PTHR11690">
    <property type="entry name" value="AMILORIDE-SENSITIVE SODIUM CHANNEL-RELATED"/>
    <property type="match status" value="1"/>
</dbReference>
<dbReference type="AlphaFoldDB" id="A0A0A9YI86"/>
<name>A0A0A9YI86_LYGHE</name>
<evidence type="ECO:0000256" key="6">
    <source>
        <dbReference type="ARBA" id="ARBA00022989"/>
    </source>
</evidence>
<dbReference type="Gene3D" id="1.10.287.770">
    <property type="entry name" value="YojJ-like"/>
    <property type="match status" value="1"/>
</dbReference>
<keyword evidence="6 13" id="KW-1133">Transmembrane helix</keyword>
<gene>
    <name evidence="14" type="primary">Nach_5</name>
    <name evidence="14" type="ORF">CM83_12865</name>
</gene>
<accession>A0A0A9YI86</accession>
<dbReference type="InterPro" id="IPR001873">
    <property type="entry name" value="ENaC"/>
</dbReference>
<feature type="non-terminal residue" evidence="14">
    <location>
        <position position="1"/>
    </location>
</feature>
<dbReference type="Pfam" id="PF00858">
    <property type="entry name" value="ASC"/>
    <property type="match status" value="1"/>
</dbReference>
<keyword evidence="9 13" id="KW-0472">Membrane</keyword>
<evidence type="ECO:0000256" key="2">
    <source>
        <dbReference type="ARBA" id="ARBA00007193"/>
    </source>
</evidence>
<dbReference type="GO" id="GO:0015280">
    <property type="term" value="F:ligand-gated sodium channel activity"/>
    <property type="evidence" value="ECO:0007669"/>
    <property type="project" value="TreeGrafter"/>
</dbReference>
<evidence type="ECO:0000256" key="7">
    <source>
        <dbReference type="ARBA" id="ARBA00023053"/>
    </source>
</evidence>
<evidence type="ECO:0000313" key="14">
    <source>
        <dbReference type="EMBL" id="JAG30813.1"/>
    </source>
</evidence>
<evidence type="ECO:0000256" key="8">
    <source>
        <dbReference type="ARBA" id="ARBA00023065"/>
    </source>
</evidence>
<reference evidence="14" key="2">
    <citation type="submission" date="2014-07" db="EMBL/GenBank/DDBJ databases">
        <authorList>
            <person name="Hull J."/>
        </authorList>
    </citation>
    <scope>NUCLEOTIDE SEQUENCE</scope>
</reference>
<evidence type="ECO:0000256" key="12">
    <source>
        <dbReference type="RuleBase" id="RU000679"/>
    </source>
</evidence>
<comment type="similarity">
    <text evidence="2 12">Belongs to the amiloride-sensitive sodium channel (TC 1.A.6) family.</text>
</comment>
<evidence type="ECO:0000256" key="5">
    <source>
        <dbReference type="ARBA" id="ARBA00022692"/>
    </source>
</evidence>
<dbReference type="PANTHER" id="PTHR11690:SF288">
    <property type="entry name" value="AMILORIDE-SENSITIVE NA+ CHANNEL-RELATED"/>
    <property type="match status" value="1"/>
</dbReference>
<proteinExistence type="inferred from homology"/>
<evidence type="ECO:0000256" key="1">
    <source>
        <dbReference type="ARBA" id="ARBA00004141"/>
    </source>
</evidence>
<keyword evidence="4 12" id="KW-0894">Sodium channel</keyword>
<feature type="transmembrane region" description="Helical" evidence="13">
    <location>
        <begin position="76"/>
        <end position="102"/>
    </location>
</feature>
<keyword evidence="8 12" id="KW-0406">Ion transport</keyword>
<comment type="subcellular location">
    <subcellularLocation>
        <location evidence="1">Membrane</location>
        <topology evidence="1">Multi-pass membrane protein</topology>
    </subcellularLocation>
</comment>
<dbReference type="GO" id="GO:0005886">
    <property type="term" value="C:plasma membrane"/>
    <property type="evidence" value="ECO:0007669"/>
    <property type="project" value="TreeGrafter"/>
</dbReference>
<evidence type="ECO:0000256" key="4">
    <source>
        <dbReference type="ARBA" id="ARBA00022461"/>
    </source>
</evidence>
<reference evidence="14" key="1">
    <citation type="journal article" date="2014" name="PLoS ONE">
        <title>Transcriptome-Based Identification of ABC Transporters in the Western Tarnished Plant Bug Lygus hesperus.</title>
        <authorList>
            <person name="Hull J.J."/>
            <person name="Chaney K."/>
            <person name="Geib S.M."/>
            <person name="Fabrick J.A."/>
            <person name="Brent C.S."/>
            <person name="Walsh D."/>
            <person name="Lavine L.C."/>
        </authorList>
    </citation>
    <scope>NUCLEOTIDE SEQUENCE</scope>
</reference>
<sequence>DDLNCHCLPACSEIEYDADHVSQERNWPSYDLTTDETTAYFSNSSNDSLYMSLKLSYRMKFILAINRETANDFIDLVANVGGLLSLFTGFSILSLVEIFYFLSFKRQRENKSHRPSNKLENSFMKDMPF</sequence>